<comment type="caution">
    <text evidence="9">The sequence shown here is derived from an EMBL/GenBank/DDBJ whole genome shotgun (WGS) entry which is preliminary data.</text>
</comment>
<evidence type="ECO:0000313" key="10">
    <source>
        <dbReference type="Proteomes" id="UP001341840"/>
    </source>
</evidence>
<dbReference type="InterPro" id="IPR044246">
    <property type="entry name" value="ZFP3-like"/>
</dbReference>
<keyword evidence="2" id="KW-0479">Metal-binding</keyword>
<proteinExistence type="predicted"/>
<evidence type="ECO:0000256" key="4">
    <source>
        <dbReference type="ARBA" id="ARBA00022833"/>
    </source>
</evidence>
<name>A0ABU6UEJ8_9FABA</name>
<gene>
    <name evidence="9" type="ORF">PIB30_042672</name>
</gene>
<keyword evidence="4" id="KW-0862">Zinc</keyword>
<accession>A0ABU6UEJ8</accession>
<evidence type="ECO:0000256" key="3">
    <source>
        <dbReference type="ARBA" id="ARBA00022771"/>
    </source>
</evidence>
<evidence type="ECO:0000313" key="9">
    <source>
        <dbReference type="EMBL" id="MED6159474.1"/>
    </source>
</evidence>
<evidence type="ECO:0000256" key="7">
    <source>
        <dbReference type="SAM" id="MobiDB-lite"/>
    </source>
</evidence>
<dbReference type="PANTHER" id="PTHR47287:SF9">
    <property type="entry name" value="ZINC FINGER PROTEIN 4-LIKE"/>
    <property type="match status" value="1"/>
</dbReference>
<dbReference type="InterPro" id="IPR036236">
    <property type="entry name" value="Znf_C2H2_sf"/>
</dbReference>
<feature type="compositionally biased region" description="Polar residues" evidence="7">
    <location>
        <begin position="1"/>
        <end position="11"/>
    </location>
</feature>
<sequence>MVPSSENNPGSNDRDCGKLPAPSPTSSKLIKTDPQNKKLLNCKFCNKTFSNSQALGGHQNAHKEERAAEKRENILNMASAYRNYSTPSQSNWHNYYANFSDFTHSSSSRTLGLLQQPQATIHNRSSSVALGPGYLHNVLLGNQIMNPQLSMHQFPPRPAFMPPKQVLPVNLPPQQSQLSLRENINPSQANRRGQQQPGLPDNKSQEEMDLTLKLSL</sequence>
<dbReference type="EMBL" id="JASCZI010121073">
    <property type="protein sequence ID" value="MED6159474.1"/>
    <property type="molecule type" value="Genomic_DNA"/>
</dbReference>
<feature type="region of interest" description="Disordered" evidence="7">
    <location>
        <begin position="188"/>
        <end position="216"/>
    </location>
</feature>
<dbReference type="PROSITE" id="PS00028">
    <property type="entry name" value="ZINC_FINGER_C2H2_1"/>
    <property type="match status" value="1"/>
</dbReference>
<reference evidence="9 10" key="1">
    <citation type="journal article" date="2023" name="Plants (Basel)">
        <title>Bridging the Gap: Combining Genomics and Transcriptomics Approaches to Understand Stylosanthes scabra, an Orphan Legume from the Brazilian Caatinga.</title>
        <authorList>
            <person name="Ferreira-Neto J.R.C."/>
            <person name="da Silva M.D."/>
            <person name="Binneck E."/>
            <person name="de Melo N.F."/>
            <person name="da Silva R.H."/>
            <person name="de Melo A.L.T.M."/>
            <person name="Pandolfi V."/>
            <person name="Bustamante F.O."/>
            <person name="Brasileiro-Vidal A.C."/>
            <person name="Benko-Iseppon A.M."/>
        </authorList>
    </citation>
    <scope>NUCLEOTIDE SEQUENCE [LARGE SCALE GENOMIC DNA]</scope>
    <source>
        <tissue evidence="9">Leaves</tissue>
    </source>
</reference>
<evidence type="ECO:0000259" key="8">
    <source>
        <dbReference type="PROSITE" id="PS50157"/>
    </source>
</evidence>
<protein>
    <recommendedName>
        <fullName evidence="8">C2H2-type domain-containing protein</fullName>
    </recommendedName>
</protein>
<evidence type="ECO:0000256" key="5">
    <source>
        <dbReference type="ARBA" id="ARBA00023242"/>
    </source>
</evidence>
<evidence type="ECO:0000256" key="2">
    <source>
        <dbReference type="ARBA" id="ARBA00022723"/>
    </source>
</evidence>
<dbReference type="Gene3D" id="3.30.160.60">
    <property type="entry name" value="Classic Zinc Finger"/>
    <property type="match status" value="1"/>
</dbReference>
<feature type="compositionally biased region" description="Polar residues" evidence="7">
    <location>
        <begin position="188"/>
        <end position="197"/>
    </location>
</feature>
<dbReference type="PANTHER" id="PTHR47287">
    <property type="entry name" value="C2H2 AND C2HC ZINC FINGERS SUPERFAMILY PROTEIN"/>
    <property type="match status" value="1"/>
</dbReference>
<evidence type="ECO:0000256" key="1">
    <source>
        <dbReference type="ARBA" id="ARBA00004123"/>
    </source>
</evidence>
<dbReference type="PROSITE" id="PS50157">
    <property type="entry name" value="ZINC_FINGER_C2H2_2"/>
    <property type="match status" value="1"/>
</dbReference>
<keyword evidence="10" id="KW-1185">Reference proteome</keyword>
<feature type="region of interest" description="Disordered" evidence="7">
    <location>
        <begin position="1"/>
        <end position="33"/>
    </location>
</feature>
<keyword evidence="5" id="KW-0539">Nucleus</keyword>
<dbReference type="SUPFAM" id="SSF57667">
    <property type="entry name" value="beta-beta-alpha zinc fingers"/>
    <property type="match status" value="1"/>
</dbReference>
<dbReference type="Proteomes" id="UP001341840">
    <property type="component" value="Unassembled WGS sequence"/>
</dbReference>
<dbReference type="InterPro" id="IPR013087">
    <property type="entry name" value="Znf_C2H2_type"/>
</dbReference>
<organism evidence="9 10">
    <name type="scientific">Stylosanthes scabra</name>
    <dbReference type="NCBI Taxonomy" id="79078"/>
    <lineage>
        <taxon>Eukaryota</taxon>
        <taxon>Viridiplantae</taxon>
        <taxon>Streptophyta</taxon>
        <taxon>Embryophyta</taxon>
        <taxon>Tracheophyta</taxon>
        <taxon>Spermatophyta</taxon>
        <taxon>Magnoliopsida</taxon>
        <taxon>eudicotyledons</taxon>
        <taxon>Gunneridae</taxon>
        <taxon>Pentapetalae</taxon>
        <taxon>rosids</taxon>
        <taxon>fabids</taxon>
        <taxon>Fabales</taxon>
        <taxon>Fabaceae</taxon>
        <taxon>Papilionoideae</taxon>
        <taxon>50 kb inversion clade</taxon>
        <taxon>dalbergioids sensu lato</taxon>
        <taxon>Dalbergieae</taxon>
        <taxon>Pterocarpus clade</taxon>
        <taxon>Stylosanthes</taxon>
    </lineage>
</organism>
<evidence type="ECO:0000256" key="6">
    <source>
        <dbReference type="PROSITE-ProRule" id="PRU00042"/>
    </source>
</evidence>
<comment type="subcellular location">
    <subcellularLocation>
        <location evidence="1">Nucleus</location>
    </subcellularLocation>
</comment>
<feature type="domain" description="C2H2-type" evidence="8">
    <location>
        <begin position="40"/>
        <end position="67"/>
    </location>
</feature>
<keyword evidence="3 6" id="KW-0863">Zinc-finger</keyword>